<proteinExistence type="predicted"/>
<dbReference type="InterPro" id="IPR025878">
    <property type="entry name" value="Acyl-CoA_dh-like_C_dom"/>
</dbReference>
<dbReference type="Proteomes" id="UP000183994">
    <property type="component" value="Unassembled WGS sequence"/>
</dbReference>
<gene>
    <name evidence="2" type="ORF">SAMN02745216_01896</name>
</gene>
<organism evidence="2 3">
    <name type="scientific">Desulfatibacillum alkenivorans DSM 16219</name>
    <dbReference type="NCBI Taxonomy" id="1121393"/>
    <lineage>
        <taxon>Bacteria</taxon>
        <taxon>Pseudomonadati</taxon>
        <taxon>Thermodesulfobacteriota</taxon>
        <taxon>Desulfobacteria</taxon>
        <taxon>Desulfobacterales</taxon>
        <taxon>Desulfatibacillaceae</taxon>
        <taxon>Desulfatibacillum</taxon>
    </lineage>
</organism>
<evidence type="ECO:0000313" key="3">
    <source>
        <dbReference type="Proteomes" id="UP000183994"/>
    </source>
</evidence>
<feature type="domain" description="Acetyl-CoA dehydrogenase-like C-terminal" evidence="1">
    <location>
        <begin position="3"/>
        <end position="107"/>
    </location>
</feature>
<keyword evidence="3" id="KW-1185">Reference proteome</keyword>
<evidence type="ECO:0000313" key="2">
    <source>
        <dbReference type="EMBL" id="SHJ58224.1"/>
    </source>
</evidence>
<dbReference type="Pfam" id="PF12806">
    <property type="entry name" value="Acyl-CoA_dh_C"/>
    <property type="match status" value="1"/>
</dbReference>
<dbReference type="STRING" id="1121393.SAMN02745216_01896"/>
<protein>
    <submittedName>
        <fullName evidence="2">Acetyl-CoA dehydrogenase C-terminal like</fullName>
    </submittedName>
</protein>
<evidence type="ECO:0000259" key="1">
    <source>
        <dbReference type="Pfam" id="PF12806"/>
    </source>
</evidence>
<dbReference type="EMBL" id="FQZU01000009">
    <property type="protein sequence ID" value="SHJ58224.1"/>
    <property type="molecule type" value="Genomic_DNA"/>
</dbReference>
<accession>A0A1M6KGY9</accession>
<dbReference type="OrthoDB" id="9910031at2"/>
<sequence length="114" mass="12689">MRLNQGPERVQDVLINLIDAASKGGVEIFLSDAALFLEMMGVTAAAWQWMVQALAAKVGLKKAKSASEKKFHLGKIHAFRYFFAYETPKTRALAPRLTGSDPITVEMQPDFFKD</sequence>
<reference evidence="3" key="1">
    <citation type="submission" date="2016-11" db="EMBL/GenBank/DDBJ databases">
        <authorList>
            <person name="Varghese N."/>
            <person name="Submissions S."/>
        </authorList>
    </citation>
    <scope>NUCLEOTIDE SEQUENCE [LARGE SCALE GENOMIC DNA]</scope>
    <source>
        <strain evidence="3">DSM 16219</strain>
    </source>
</reference>
<dbReference type="AlphaFoldDB" id="A0A1M6KGY9"/>
<dbReference type="RefSeq" id="WP_073475222.1">
    <property type="nucleotide sequence ID" value="NZ_FQZU01000009.1"/>
</dbReference>
<name>A0A1M6KGY9_9BACT</name>